<sequence>MAYIPIETVPYFEAAIYLPMLLIVLEKDYTEIENGQFKFKGPYIYLIEEARRNVEIDLKNTKAYLRKHQLKVVRKSRDDLFSEYEFHYAGTLEIRRYANIRLRNHVEELLKLYLKKALISYSNG</sequence>
<dbReference type="InterPro" id="IPR058600">
    <property type="entry name" value="YhjD-like"/>
</dbReference>
<dbReference type="EMBL" id="RBZN01000010">
    <property type="protein sequence ID" value="RKQ18124.1"/>
    <property type="molecule type" value="Genomic_DNA"/>
</dbReference>
<evidence type="ECO:0000313" key="2">
    <source>
        <dbReference type="Proteomes" id="UP000272238"/>
    </source>
</evidence>
<comment type="caution">
    <text evidence="1">The sequence shown here is derived from an EMBL/GenBank/DDBJ whole genome shotgun (WGS) entry which is preliminary data.</text>
</comment>
<gene>
    <name evidence="1" type="ORF">D8M03_06245</name>
</gene>
<accession>A0A494Z6E1</accession>
<dbReference type="Proteomes" id="UP000272238">
    <property type="component" value="Unassembled WGS sequence"/>
</dbReference>
<dbReference type="OrthoDB" id="2988956at2"/>
<proteinExistence type="predicted"/>
<dbReference type="Pfam" id="PF26325">
    <property type="entry name" value="YhjD"/>
    <property type="match status" value="1"/>
</dbReference>
<evidence type="ECO:0000313" key="1">
    <source>
        <dbReference type="EMBL" id="RKQ18124.1"/>
    </source>
</evidence>
<reference evidence="1 2" key="1">
    <citation type="journal article" date="2016" name="Antonie Van Leeuwenhoek">
        <title>Lysinibacillus endophyticus sp. nov., an indole-3-acetic acid producing endophytic bacterium isolated from corn root (Zea mays cv. Xinken-5).</title>
        <authorList>
            <person name="Yu J."/>
            <person name="Guan X."/>
            <person name="Liu C."/>
            <person name="Xiang W."/>
            <person name="Yu Z."/>
            <person name="Liu X."/>
            <person name="Wang G."/>
        </authorList>
    </citation>
    <scope>NUCLEOTIDE SEQUENCE [LARGE SCALE GENOMIC DNA]</scope>
    <source>
        <strain evidence="1 2">DSM 100506</strain>
    </source>
</reference>
<name>A0A494Z6E1_9BACL</name>
<organism evidence="1 2">
    <name type="scientific">Ureibacillus endophyticus</name>
    <dbReference type="NCBI Taxonomy" id="1978490"/>
    <lineage>
        <taxon>Bacteria</taxon>
        <taxon>Bacillati</taxon>
        <taxon>Bacillota</taxon>
        <taxon>Bacilli</taxon>
        <taxon>Bacillales</taxon>
        <taxon>Caryophanaceae</taxon>
        <taxon>Ureibacillus</taxon>
    </lineage>
</organism>
<dbReference type="AlphaFoldDB" id="A0A494Z6E1"/>
<dbReference type="RefSeq" id="WP_121213922.1">
    <property type="nucleotide sequence ID" value="NZ_JBBYAH010000001.1"/>
</dbReference>
<keyword evidence="2" id="KW-1185">Reference proteome</keyword>
<protein>
    <submittedName>
        <fullName evidence="1">Uncharacterized protein</fullName>
    </submittedName>
</protein>